<comment type="caution">
    <text evidence="7">The sequence shown here is derived from an EMBL/GenBank/DDBJ whole genome shotgun (WGS) entry which is preliminary data.</text>
</comment>
<dbReference type="SUPFAM" id="SSF56176">
    <property type="entry name" value="FAD-binding/transporter-associated domain-like"/>
    <property type="match status" value="1"/>
</dbReference>
<dbReference type="EMBL" id="JACYFG010000038">
    <property type="protein sequence ID" value="MBD5780862.1"/>
    <property type="molecule type" value="Genomic_DNA"/>
</dbReference>
<protein>
    <submittedName>
        <fullName evidence="7">FAD-binding oxidoreductase</fullName>
    </submittedName>
</protein>
<name>A0A927F9K8_9BACT</name>
<keyword evidence="4" id="KW-0274">FAD</keyword>
<evidence type="ECO:0000313" key="7">
    <source>
        <dbReference type="EMBL" id="MBD5780862.1"/>
    </source>
</evidence>
<dbReference type="GO" id="GO:0071949">
    <property type="term" value="F:FAD binding"/>
    <property type="evidence" value="ECO:0007669"/>
    <property type="project" value="InterPro"/>
</dbReference>
<keyword evidence="8" id="KW-1185">Reference proteome</keyword>
<reference evidence="7" key="1">
    <citation type="submission" date="2020-09" db="EMBL/GenBank/DDBJ databases">
        <title>Pelagicoccus enzymogenes sp. nov. with an EPS production, isolated from marine sediment.</title>
        <authorList>
            <person name="Feng X."/>
        </authorList>
    </citation>
    <scope>NUCLEOTIDE SEQUENCE</scope>
    <source>
        <strain evidence="7">NFK12</strain>
    </source>
</reference>
<dbReference type="InterPro" id="IPR016167">
    <property type="entry name" value="FAD-bd_PCMH_sub1"/>
</dbReference>
<dbReference type="Gene3D" id="3.30.43.10">
    <property type="entry name" value="Uridine Diphospho-n-acetylenolpyruvylglucosamine Reductase, domain 2"/>
    <property type="match status" value="1"/>
</dbReference>
<dbReference type="Pfam" id="PF08031">
    <property type="entry name" value="BBE"/>
    <property type="match status" value="1"/>
</dbReference>
<evidence type="ECO:0000256" key="1">
    <source>
        <dbReference type="ARBA" id="ARBA00001974"/>
    </source>
</evidence>
<organism evidence="7 8">
    <name type="scientific">Pelagicoccus enzymogenes</name>
    <dbReference type="NCBI Taxonomy" id="2773457"/>
    <lineage>
        <taxon>Bacteria</taxon>
        <taxon>Pseudomonadati</taxon>
        <taxon>Verrucomicrobiota</taxon>
        <taxon>Opitutia</taxon>
        <taxon>Puniceicoccales</taxon>
        <taxon>Pelagicoccaceae</taxon>
        <taxon>Pelagicoccus</taxon>
    </lineage>
</organism>
<dbReference type="Pfam" id="PF01565">
    <property type="entry name" value="FAD_binding_4"/>
    <property type="match status" value="1"/>
</dbReference>
<dbReference type="Proteomes" id="UP000622317">
    <property type="component" value="Unassembled WGS sequence"/>
</dbReference>
<sequence length="460" mass="49814">MTTLAQPNLDSLKASVRGDIVLPDASNYDEVRAIWNAMIDRRPSLIVRCTGVADVKACLAVAREVDLQVSVRGAGHNIAGNAIADDRLLIDLSALRSVSVNPYSKTVTAGPGATLGDIDHETKEFGLAVPMGINSTTGISGLALGGGIGWLTREHGMTSDNLLSVQIVTATGEVLEASQTENADLFWALRGGGGNFGIVTRWTFQAHPVSTVTAGLVVFPAEERKSVLQNYREYCVTLPTSSAVWVVLRQAPPLPFLPEDVHGKDVLVLAFCHNGDAAEGQKIVDTLVSFGNPVGVHAGEMPFAGWQQAFDPLLTPGARNYWKSHNFTELSDGFLDATIEYASALPSPECEIFFGYIEGCCNSVAPEETAYSHRHTKWVVNMHGRWQDAGDDEFCIQWARDLFAATKPFAAPGVYINFLTGEETDRIKDGFGPNYGRLVEVKSKYDPDNVFNLNQNITPV</sequence>
<comment type="cofactor">
    <cofactor evidence="1">
        <name>FAD</name>
        <dbReference type="ChEBI" id="CHEBI:57692"/>
    </cofactor>
</comment>
<feature type="domain" description="FAD-binding PCMH-type" evidence="6">
    <location>
        <begin position="39"/>
        <end position="209"/>
    </location>
</feature>
<dbReference type="PANTHER" id="PTHR42973">
    <property type="entry name" value="BINDING OXIDOREDUCTASE, PUTATIVE (AFU_ORTHOLOGUE AFUA_1G17690)-RELATED"/>
    <property type="match status" value="1"/>
</dbReference>
<evidence type="ECO:0000313" key="8">
    <source>
        <dbReference type="Proteomes" id="UP000622317"/>
    </source>
</evidence>
<dbReference type="Gene3D" id="3.40.462.20">
    <property type="match status" value="1"/>
</dbReference>
<gene>
    <name evidence="7" type="ORF">IEN85_15290</name>
</gene>
<keyword evidence="3" id="KW-0285">Flavoprotein</keyword>
<accession>A0A927F9K8</accession>
<dbReference type="AlphaFoldDB" id="A0A927F9K8"/>
<evidence type="ECO:0000256" key="5">
    <source>
        <dbReference type="ARBA" id="ARBA00023002"/>
    </source>
</evidence>
<evidence type="ECO:0000256" key="2">
    <source>
        <dbReference type="ARBA" id="ARBA00005466"/>
    </source>
</evidence>
<dbReference type="GO" id="GO:0016491">
    <property type="term" value="F:oxidoreductase activity"/>
    <property type="evidence" value="ECO:0007669"/>
    <property type="project" value="UniProtKB-KW"/>
</dbReference>
<dbReference type="InterPro" id="IPR012951">
    <property type="entry name" value="BBE"/>
</dbReference>
<evidence type="ECO:0000259" key="6">
    <source>
        <dbReference type="PROSITE" id="PS51387"/>
    </source>
</evidence>
<dbReference type="InterPro" id="IPR016166">
    <property type="entry name" value="FAD-bd_PCMH"/>
</dbReference>
<dbReference type="PROSITE" id="PS51387">
    <property type="entry name" value="FAD_PCMH"/>
    <property type="match status" value="1"/>
</dbReference>
<dbReference type="RefSeq" id="WP_191617969.1">
    <property type="nucleotide sequence ID" value="NZ_JACYFG010000038.1"/>
</dbReference>
<dbReference type="Gene3D" id="3.30.465.10">
    <property type="match status" value="1"/>
</dbReference>
<dbReference type="InterPro" id="IPR050416">
    <property type="entry name" value="FAD-linked_Oxidoreductase"/>
</dbReference>
<evidence type="ECO:0000256" key="4">
    <source>
        <dbReference type="ARBA" id="ARBA00022827"/>
    </source>
</evidence>
<keyword evidence="5" id="KW-0560">Oxidoreductase</keyword>
<dbReference type="InterPro" id="IPR036318">
    <property type="entry name" value="FAD-bd_PCMH-like_sf"/>
</dbReference>
<proteinExistence type="inferred from homology"/>
<comment type="similarity">
    <text evidence="2">Belongs to the oxygen-dependent FAD-linked oxidoreductase family.</text>
</comment>
<dbReference type="PANTHER" id="PTHR42973:SF39">
    <property type="entry name" value="FAD-BINDING PCMH-TYPE DOMAIN-CONTAINING PROTEIN"/>
    <property type="match status" value="1"/>
</dbReference>
<dbReference type="InterPro" id="IPR016169">
    <property type="entry name" value="FAD-bd_PCMH_sub2"/>
</dbReference>
<evidence type="ECO:0000256" key="3">
    <source>
        <dbReference type="ARBA" id="ARBA00022630"/>
    </source>
</evidence>
<dbReference type="InterPro" id="IPR006094">
    <property type="entry name" value="Oxid_FAD_bind_N"/>
</dbReference>